<dbReference type="Gene3D" id="3.40.190.10">
    <property type="entry name" value="Periplasmic binding protein-like II"/>
    <property type="match status" value="2"/>
</dbReference>
<sequence>MKIVPIMMLVLLAGAIFFAGCIEQKKEELLTLKVAYIPITSFGPIFIAKDEGYFAEQGIKIELLKFQSAQQAIPSLIQGDVDVSSTTINPALFNAIAKGANIKIVADKGSTGGQCDFNALAVRKDLYDNGSLTTIEQLKGKKIAVATRPNYLLIKALDKANLTSKDVESVDMGFPEIVAAFENNAIDAAVMTEPYLYQVLKMEKAEILLLSGEIIPNFSGYPIAFGPNLLEKNPELGKKFMIAYLKGVKQHNEGKIPRNMEILKNYTQFGTEILEGSCWGAIRRDGYIEKEPIMQYQDWLFENKYIDVKVSDDQILDMSFVEDANHVLKPDNGSII</sequence>
<evidence type="ECO:0000313" key="6">
    <source>
        <dbReference type="Proteomes" id="UP000218615"/>
    </source>
</evidence>
<dbReference type="InterPro" id="IPR001638">
    <property type="entry name" value="Solute-binding_3/MltF_N"/>
</dbReference>
<keyword evidence="3" id="KW-0732">Signal</keyword>
<reference evidence="6" key="1">
    <citation type="submission" date="2017-06" db="EMBL/GenBank/DDBJ databases">
        <authorList>
            <person name="Cremers G."/>
        </authorList>
    </citation>
    <scope>NUCLEOTIDE SEQUENCE [LARGE SCALE GENOMIC DNA]</scope>
</reference>
<dbReference type="GO" id="GO:0042597">
    <property type="term" value="C:periplasmic space"/>
    <property type="evidence" value="ECO:0007669"/>
    <property type="project" value="UniProtKB-SubCell"/>
</dbReference>
<dbReference type="InterPro" id="IPR015168">
    <property type="entry name" value="SsuA/THI5"/>
</dbReference>
<dbReference type="SMART" id="SM00062">
    <property type="entry name" value="PBPb"/>
    <property type="match status" value="1"/>
</dbReference>
<dbReference type="AlphaFoldDB" id="A0A284VKA4"/>
<accession>A0A284VKA4</accession>
<evidence type="ECO:0000256" key="2">
    <source>
        <dbReference type="ARBA" id="ARBA00010742"/>
    </source>
</evidence>
<evidence type="ECO:0000256" key="3">
    <source>
        <dbReference type="ARBA" id="ARBA00022729"/>
    </source>
</evidence>
<feature type="domain" description="Solute-binding protein family 3/N-terminal" evidence="4">
    <location>
        <begin position="31"/>
        <end position="256"/>
    </location>
</feature>
<dbReference type="EMBL" id="FZMP01000032">
    <property type="protein sequence ID" value="SNQ59688.1"/>
    <property type="molecule type" value="Genomic_DNA"/>
</dbReference>
<keyword evidence="6" id="KW-1185">Reference proteome</keyword>
<dbReference type="PANTHER" id="PTHR30024">
    <property type="entry name" value="ALIPHATIC SULFONATES-BINDING PROTEIN-RELATED"/>
    <property type="match status" value="1"/>
</dbReference>
<dbReference type="Pfam" id="PF09084">
    <property type="entry name" value="NMT1"/>
    <property type="match status" value="1"/>
</dbReference>
<gene>
    <name evidence="5" type="ORF">MNV_1270018</name>
</gene>
<comment type="subcellular location">
    <subcellularLocation>
        <location evidence="1">Periplasm</location>
    </subcellularLocation>
</comment>
<evidence type="ECO:0000256" key="1">
    <source>
        <dbReference type="ARBA" id="ARBA00004418"/>
    </source>
</evidence>
<evidence type="ECO:0000313" key="5">
    <source>
        <dbReference type="EMBL" id="SNQ59688.1"/>
    </source>
</evidence>
<dbReference type="RefSeq" id="WP_096204021.1">
    <property type="nucleotide sequence ID" value="NZ_FZMP01000032.1"/>
</dbReference>
<dbReference type="OrthoDB" id="10037at2157"/>
<dbReference type="PANTHER" id="PTHR30024:SF47">
    <property type="entry name" value="TAURINE-BINDING PERIPLASMIC PROTEIN"/>
    <property type="match status" value="1"/>
</dbReference>
<organism evidence="5 6">
    <name type="scientific">Candidatus Methanoperedens nitratireducens</name>
    <dbReference type="NCBI Taxonomy" id="1392998"/>
    <lineage>
        <taxon>Archaea</taxon>
        <taxon>Methanobacteriati</taxon>
        <taxon>Methanobacteriota</taxon>
        <taxon>Stenosarchaea group</taxon>
        <taxon>Methanomicrobia</taxon>
        <taxon>Methanosarcinales</taxon>
        <taxon>ANME-2 cluster</taxon>
        <taxon>Candidatus Methanoperedentaceae</taxon>
        <taxon>Candidatus Methanoperedens</taxon>
    </lineage>
</organism>
<evidence type="ECO:0000259" key="4">
    <source>
        <dbReference type="SMART" id="SM00062"/>
    </source>
</evidence>
<name>A0A284VKA4_9EURY</name>
<dbReference type="Proteomes" id="UP000218615">
    <property type="component" value="Unassembled WGS sequence"/>
</dbReference>
<comment type="similarity">
    <text evidence="2">Belongs to the bacterial solute-binding protein SsuA/TauA family.</text>
</comment>
<dbReference type="SUPFAM" id="SSF53850">
    <property type="entry name" value="Periplasmic binding protein-like II"/>
    <property type="match status" value="1"/>
</dbReference>
<proteinExistence type="inferred from homology"/>
<dbReference type="GO" id="GO:0042918">
    <property type="term" value="P:alkanesulfonate transmembrane transport"/>
    <property type="evidence" value="ECO:0007669"/>
    <property type="project" value="TreeGrafter"/>
</dbReference>
<protein>
    <submittedName>
        <fullName evidence="5">Putative ABC-type nitrate/sulfonate/bicarbonate transport system, periplasmic component</fullName>
    </submittedName>
</protein>
<dbReference type="PROSITE" id="PS51257">
    <property type="entry name" value="PROKAR_LIPOPROTEIN"/>
    <property type="match status" value="1"/>
</dbReference>